<dbReference type="PROSITE" id="PS51272">
    <property type="entry name" value="SLH"/>
    <property type="match status" value="1"/>
</dbReference>
<dbReference type="InterPro" id="IPR038673">
    <property type="entry name" value="OprB_sf"/>
</dbReference>
<dbReference type="InterPro" id="IPR007049">
    <property type="entry name" value="Carb-sel_porin_OprB"/>
</dbReference>
<organism evidence="4 5">
    <name type="scientific">Richelia sinica FACHB-800</name>
    <dbReference type="NCBI Taxonomy" id="1357546"/>
    <lineage>
        <taxon>Bacteria</taxon>
        <taxon>Bacillati</taxon>
        <taxon>Cyanobacteriota</taxon>
        <taxon>Cyanophyceae</taxon>
        <taxon>Nostocales</taxon>
        <taxon>Nostocaceae</taxon>
        <taxon>Richelia</taxon>
    </lineage>
</organism>
<evidence type="ECO:0000256" key="1">
    <source>
        <dbReference type="ARBA" id="ARBA00008769"/>
    </source>
</evidence>
<dbReference type="NCBIfam" id="NF033921">
    <property type="entry name" value="por_somb"/>
    <property type="match status" value="1"/>
</dbReference>
<dbReference type="PANTHER" id="PTHR43308">
    <property type="entry name" value="OUTER MEMBRANE PROTEIN ALPHA-RELATED"/>
    <property type="match status" value="1"/>
</dbReference>
<dbReference type="InterPro" id="IPR001119">
    <property type="entry name" value="SLH_dom"/>
</dbReference>
<comment type="similarity">
    <text evidence="1 2">Belongs to the OprB family.</text>
</comment>
<proteinExistence type="inferred from homology"/>
<dbReference type="InterPro" id="IPR051465">
    <property type="entry name" value="Cell_Envelope_Struct_Comp"/>
</dbReference>
<protein>
    <recommendedName>
        <fullName evidence="3">SLH domain-containing protein</fullName>
    </recommendedName>
</protein>
<evidence type="ECO:0000256" key="2">
    <source>
        <dbReference type="RuleBase" id="RU363072"/>
    </source>
</evidence>
<dbReference type="RefSeq" id="WP_206756233.1">
    <property type="nucleotide sequence ID" value="NZ_JACJTT010000010.1"/>
</dbReference>
<dbReference type="Pfam" id="PF00395">
    <property type="entry name" value="SLH"/>
    <property type="match status" value="1"/>
</dbReference>
<dbReference type="InterPro" id="IPR047684">
    <property type="entry name" value="Por_som-like"/>
</dbReference>
<dbReference type="PANTHER" id="PTHR43308:SF1">
    <property type="entry name" value="OUTER MEMBRANE PROTEIN ALPHA"/>
    <property type="match status" value="1"/>
</dbReference>
<dbReference type="Gene3D" id="2.40.160.180">
    <property type="entry name" value="Carbohydrate-selective porin OprB"/>
    <property type="match status" value="1"/>
</dbReference>
<accession>A0A975TAV4</accession>
<reference evidence="4" key="1">
    <citation type="submission" date="2017-04" db="EMBL/GenBank/DDBJ databases">
        <title>Genome deletions in a multicellular cyanobacterial endosymbiont for morphological adaptation in marine diatoms.</title>
        <authorList>
            <person name="Wang Y."/>
            <person name="Gao H."/>
            <person name="Li R."/>
            <person name="Xu X."/>
        </authorList>
    </citation>
    <scope>NUCLEOTIDE SEQUENCE</scope>
    <source>
        <strain evidence="4">FACHB 800</strain>
    </source>
</reference>
<sequence>MRRNLQKIAISLLITSTALISPLSTSAQTLTVSDSSDPIEQVTSVSQLSDVQPTDWSFQALQNLVERYGCIAGYPNGTFRGNRVITRYEFAAGLNACLDSIFQRIAVLDSSEYASKQDLETLQKLQQEFAAELASLRGRLDALEPRIATIEQQQFSTTTKFNGQVWFNLSGASTGGNVKFESTPAIDGSVPAAAPDGGVRLAGRDPAGKPLVQRTNKASTTLSFFSNLTLNTSFNGQDLLVTQLAVGNGISPNNQFASAGFFNTFGVPFTDQTAGTVNGSPDVVLQTLSYTFPVNDAVRVTFGPRVNWYNYFDFNRFTYYLTGASSYDSIDNTLTNVVDTGSGAVVEWNINKNWRFAAAYLGENIPFLPSEYGFNTSSNPEYGLFGGTNSTTAELTYIPTDNLSFRLLYSYGRIQAYAGQVGGSIGEPLPYGYVDAGPGYSVFDPTTGLTSDGGLSYAYAHTFSFNFDWLITPRFGIFGRYAYGATTLKPINQAVNTQAFQVGLGFPDLGKKGALGVISFVMPMDILSGRKYFVAGGGDGGTMYELEASYYYPINDNFAIVPAVYTIFNPNNFDSNPNIYIGNLRAQFSF</sequence>
<dbReference type="GO" id="GO:0016020">
    <property type="term" value="C:membrane"/>
    <property type="evidence" value="ECO:0007669"/>
    <property type="project" value="InterPro"/>
</dbReference>
<dbReference type="GO" id="GO:0015288">
    <property type="term" value="F:porin activity"/>
    <property type="evidence" value="ECO:0007669"/>
    <property type="project" value="InterPro"/>
</dbReference>
<feature type="domain" description="SLH" evidence="3">
    <location>
        <begin position="44"/>
        <end position="108"/>
    </location>
</feature>
<gene>
    <name evidence="4" type="ORF">B6N60_04131</name>
</gene>
<evidence type="ECO:0000313" key="4">
    <source>
        <dbReference type="EMBL" id="QXE25416.1"/>
    </source>
</evidence>
<dbReference type="GO" id="GO:0008643">
    <property type="term" value="P:carbohydrate transport"/>
    <property type="evidence" value="ECO:0007669"/>
    <property type="project" value="InterPro"/>
</dbReference>
<evidence type="ECO:0000313" key="5">
    <source>
        <dbReference type="Proteomes" id="UP000683511"/>
    </source>
</evidence>
<dbReference type="AlphaFoldDB" id="A0A975TAV4"/>
<feature type="chain" id="PRO_5038159859" description="SLH domain-containing protein" evidence="2">
    <location>
        <begin position="28"/>
        <end position="590"/>
    </location>
</feature>
<feature type="signal peptide" evidence="2">
    <location>
        <begin position="1"/>
        <end position="27"/>
    </location>
</feature>
<name>A0A975TAV4_9NOST</name>
<dbReference type="KEGG" id="rsin:B6N60_04131"/>
<dbReference type="Pfam" id="PF04966">
    <property type="entry name" value="OprB"/>
    <property type="match status" value="1"/>
</dbReference>
<dbReference type="Proteomes" id="UP000683511">
    <property type="component" value="Chromosome"/>
</dbReference>
<dbReference type="EMBL" id="CP021056">
    <property type="protein sequence ID" value="QXE25416.1"/>
    <property type="molecule type" value="Genomic_DNA"/>
</dbReference>
<keyword evidence="2" id="KW-0732">Signal</keyword>
<keyword evidence="5" id="KW-1185">Reference proteome</keyword>
<evidence type="ECO:0000259" key="3">
    <source>
        <dbReference type="PROSITE" id="PS51272"/>
    </source>
</evidence>